<evidence type="ECO:0000313" key="2">
    <source>
        <dbReference type="Proteomes" id="UP000276133"/>
    </source>
</evidence>
<comment type="caution">
    <text evidence="1">The sequence shown here is derived from an EMBL/GenBank/DDBJ whole genome shotgun (WGS) entry which is preliminary data.</text>
</comment>
<organism evidence="1 2">
    <name type="scientific">Brachionus plicatilis</name>
    <name type="common">Marine rotifer</name>
    <name type="synonym">Brachionus muelleri</name>
    <dbReference type="NCBI Taxonomy" id="10195"/>
    <lineage>
        <taxon>Eukaryota</taxon>
        <taxon>Metazoa</taxon>
        <taxon>Spiralia</taxon>
        <taxon>Gnathifera</taxon>
        <taxon>Rotifera</taxon>
        <taxon>Eurotatoria</taxon>
        <taxon>Monogononta</taxon>
        <taxon>Pseudotrocha</taxon>
        <taxon>Ploima</taxon>
        <taxon>Brachionidae</taxon>
        <taxon>Brachionus</taxon>
    </lineage>
</organism>
<sequence length="105" mass="12232">LIFLFKVIFTIPDSVVEKVVGKICCCCSKLSDEKGENIELLEEEKILEVPIEEPVFECVSEKENEQAIERSRTLWMIANKRIQTQLQFIKPNFDDEIKDLQNENV</sequence>
<dbReference type="EMBL" id="REGN01000994">
    <property type="protein sequence ID" value="RNA37717.1"/>
    <property type="molecule type" value="Genomic_DNA"/>
</dbReference>
<proteinExistence type="predicted"/>
<dbReference type="AlphaFoldDB" id="A0A3M7SQ28"/>
<feature type="non-terminal residue" evidence="1">
    <location>
        <position position="1"/>
    </location>
</feature>
<gene>
    <name evidence="1" type="ORF">BpHYR1_052995</name>
</gene>
<keyword evidence="2" id="KW-1185">Reference proteome</keyword>
<reference evidence="1 2" key="1">
    <citation type="journal article" date="2018" name="Sci. Rep.">
        <title>Genomic signatures of local adaptation to the degree of environmental predictability in rotifers.</title>
        <authorList>
            <person name="Franch-Gras L."/>
            <person name="Hahn C."/>
            <person name="Garcia-Roger E.M."/>
            <person name="Carmona M.J."/>
            <person name="Serra M."/>
            <person name="Gomez A."/>
        </authorList>
    </citation>
    <scope>NUCLEOTIDE SEQUENCE [LARGE SCALE GENOMIC DNA]</scope>
    <source>
        <strain evidence="1">HYR1</strain>
    </source>
</reference>
<dbReference type="Proteomes" id="UP000276133">
    <property type="component" value="Unassembled WGS sequence"/>
</dbReference>
<protein>
    <submittedName>
        <fullName evidence="1">Uncharacterized protein</fullName>
    </submittedName>
</protein>
<evidence type="ECO:0000313" key="1">
    <source>
        <dbReference type="EMBL" id="RNA37717.1"/>
    </source>
</evidence>
<accession>A0A3M7SQ28</accession>
<name>A0A3M7SQ28_BRAPC</name>